<comment type="caution">
    <text evidence="2">The sequence shown here is derived from an EMBL/GenBank/DDBJ whole genome shotgun (WGS) entry which is preliminary data.</text>
</comment>
<keyword evidence="3" id="KW-1185">Reference proteome</keyword>
<keyword evidence="1" id="KW-1133">Transmembrane helix</keyword>
<dbReference type="EMBL" id="JXJQ01000002">
    <property type="protein sequence ID" value="KJY63268.1"/>
    <property type="molecule type" value="Genomic_DNA"/>
</dbReference>
<gene>
    <name evidence="2" type="ORF">JG30_01810</name>
</gene>
<feature type="transmembrane region" description="Helical" evidence="1">
    <location>
        <begin position="48"/>
        <end position="68"/>
    </location>
</feature>
<protein>
    <recommendedName>
        <fullName evidence="4">Signal transduction protein</fullName>
    </recommendedName>
</protein>
<reference evidence="2 3" key="1">
    <citation type="submission" date="2015-01" db="EMBL/GenBank/DDBJ databases">
        <title>Comparative genomics of the lactic acid bacteria isolated from the honey bee gut.</title>
        <authorList>
            <person name="Ellegaard K.M."/>
            <person name="Tamarit D."/>
            <person name="Javelind E."/>
            <person name="Olofsson T."/>
            <person name="Andersson S.G."/>
            <person name="Vasquez A."/>
        </authorList>
    </citation>
    <scope>NUCLEOTIDE SEQUENCE [LARGE SCALE GENOMIC DNA]</scope>
    <source>
        <strain evidence="2 3">Bin4</strain>
    </source>
</reference>
<feature type="transmembrane region" description="Helical" evidence="1">
    <location>
        <begin position="109"/>
        <end position="129"/>
    </location>
</feature>
<feature type="transmembrane region" description="Helical" evidence="1">
    <location>
        <begin position="183"/>
        <end position="204"/>
    </location>
</feature>
<evidence type="ECO:0000313" key="2">
    <source>
        <dbReference type="EMBL" id="KJY63268.1"/>
    </source>
</evidence>
<dbReference type="GO" id="GO:0042802">
    <property type="term" value="F:identical protein binding"/>
    <property type="evidence" value="ECO:0007669"/>
    <property type="project" value="TreeGrafter"/>
</dbReference>
<dbReference type="OrthoDB" id="1652078at2"/>
<accession>A0A0F4LY33</accession>
<name>A0A0F4LY33_9LACO</name>
<feature type="transmembrane region" description="Helical" evidence="1">
    <location>
        <begin position="80"/>
        <end position="103"/>
    </location>
</feature>
<feature type="transmembrane region" description="Helical" evidence="1">
    <location>
        <begin position="150"/>
        <end position="171"/>
    </location>
</feature>
<dbReference type="PANTHER" id="PTHR40448:SF1">
    <property type="entry name" value="TWO-COMPONENT SENSOR HISTIDINE KINASE"/>
    <property type="match status" value="1"/>
</dbReference>
<sequence>MRLVWIIAGLQFLLVQIFNWVALQAQFQEDTIKYYGGYLIGLTPLAAWLATISPLMSGLLFTGILLAINHYYSRSSTLQVFFPVLDLIISLLNVLIGNSLLAVWPRPAWGQPVVYVGAFVIGGLAALGLQKFVQRRWANVVFQKKLDHFWLWNYFIIVFILGLSTFETQLVRYVRLPRTGLDSLFLLTILLVILFSTIYFLYLVQKLRQQNYAMQLHQLENYTAVLEQNFQEMRRFKHDYINVLAASLGFIKQQNLKGLKDYYQKAIQLVENSFTDDDLRISDLQNIQPGALKGFWAYQLLFLHQKKLKLHFECLQPMNDWGVPVQVIMAASAILLQTAAQYVQQRGGQLNIGLMPKTHYLSVVMQYSIVASEAHSSRLHQLFDAVLAAKSEYDPRDLKTLITTWPQLELLSSYDHGWVTEELLIQKTEVKAWMS</sequence>
<proteinExistence type="predicted"/>
<evidence type="ECO:0000256" key="1">
    <source>
        <dbReference type="SAM" id="Phobius"/>
    </source>
</evidence>
<dbReference type="Proteomes" id="UP000033558">
    <property type="component" value="Unassembled WGS sequence"/>
</dbReference>
<dbReference type="HOGENOM" id="CLU_629760_0_0_9"/>
<keyword evidence="1" id="KW-0812">Transmembrane</keyword>
<organism evidence="2 3">
    <name type="scientific">Bombilactobacillus mellifer</name>
    <dbReference type="NCBI Taxonomy" id="1218492"/>
    <lineage>
        <taxon>Bacteria</taxon>
        <taxon>Bacillati</taxon>
        <taxon>Bacillota</taxon>
        <taxon>Bacilli</taxon>
        <taxon>Lactobacillales</taxon>
        <taxon>Lactobacillaceae</taxon>
        <taxon>Bombilactobacillus</taxon>
    </lineage>
</organism>
<evidence type="ECO:0008006" key="4">
    <source>
        <dbReference type="Google" id="ProtNLM"/>
    </source>
</evidence>
<dbReference type="PANTHER" id="PTHR40448">
    <property type="entry name" value="TWO-COMPONENT SENSOR HISTIDINE KINASE"/>
    <property type="match status" value="1"/>
</dbReference>
<keyword evidence="1" id="KW-0472">Membrane</keyword>
<dbReference type="STRING" id="1218492.JG30_01810"/>
<dbReference type="PATRIC" id="fig|1218492.5.peg.294"/>
<evidence type="ECO:0000313" key="3">
    <source>
        <dbReference type="Proteomes" id="UP000033558"/>
    </source>
</evidence>
<dbReference type="AlphaFoldDB" id="A0A0F4LY33"/>
<dbReference type="RefSeq" id="WP_046315378.1">
    <property type="nucleotide sequence ID" value="NZ_JBHSZT010000003.1"/>
</dbReference>